<dbReference type="InterPro" id="IPR040530">
    <property type="entry name" value="T6SS_TssR-like_N"/>
</dbReference>
<dbReference type="InterPro" id="IPR036465">
    <property type="entry name" value="vWFA_dom_sf"/>
</dbReference>
<organism evidence="5 6">
    <name type="scientific">Chitinophaga parva</name>
    <dbReference type="NCBI Taxonomy" id="2169414"/>
    <lineage>
        <taxon>Bacteria</taxon>
        <taxon>Pseudomonadati</taxon>
        <taxon>Bacteroidota</taxon>
        <taxon>Chitinophagia</taxon>
        <taxon>Chitinophagales</taxon>
        <taxon>Chitinophagaceae</taxon>
        <taxon>Chitinophaga</taxon>
    </lineage>
</organism>
<feature type="domain" description="Type VI secretion system TssR-like second" evidence="2">
    <location>
        <begin position="128"/>
        <end position="212"/>
    </location>
</feature>
<evidence type="ECO:0000259" key="2">
    <source>
        <dbReference type="Pfam" id="PF20780"/>
    </source>
</evidence>
<dbReference type="Pfam" id="PF20782">
    <property type="entry name" value="TssR_VWA"/>
    <property type="match status" value="1"/>
</dbReference>
<dbReference type="AlphaFoldDB" id="A0A2T7BGK6"/>
<dbReference type="Pfam" id="PF17643">
    <property type="entry name" value="TssR"/>
    <property type="match status" value="1"/>
</dbReference>
<dbReference type="InterPro" id="IPR049360">
    <property type="entry name" value="T6SS_TssR-like_VWA"/>
</dbReference>
<protein>
    <recommendedName>
        <fullName evidence="7">VWFA domain-containing protein</fullName>
    </recommendedName>
</protein>
<dbReference type="Gene3D" id="3.40.50.410">
    <property type="entry name" value="von Willebrand factor, type A domain"/>
    <property type="match status" value="1"/>
</dbReference>
<evidence type="ECO:0000259" key="4">
    <source>
        <dbReference type="Pfam" id="PF20782"/>
    </source>
</evidence>
<dbReference type="Proteomes" id="UP000244450">
    <property type="component" value="Unassembled WGS sequence"/>
</dbReference>
<dbReference type="SUPFAM" id="SSF53300">
    <property type="entry name" value="vWA-like"/>
    <property type="match status" value="1"/>
</dbReference>
<feature type="domain" description="Type VI secretion system TssR-like C-terminal" evidence="3">
    <location>
        <begin position="639"/>
        <end position="773"/>
    </location>
</feature>
<name>A0A2T7BGK6_9BACT</name>
<keyword evidence="6" id="KW-1185">Reference proteome</keyword>
<gene>
    <name evidence="5" type="ORF">DCC81_14075</name>
</gene>
<feature type="domain" description="Type VI secretion system TssR-like VWA" evidence="4">
    <location>
        <begin position="282"/>
        <end position="583"/>
    </location>
</feature>
<feature type="domain" description="Type VI secretion system TssR-like N-terminal barrel" evidence="1">
    <location>
        <begin position="22"/>
        <end position="112"/>
    </location>
</feature>
<dbReference type="Pfam" id="PF20780">
    <property type="entry name" value="TssR_M"/>
    <property type="match status" value="1"/>
</dbReference>
<dbReference type="InterPro" id="IPR049359">
    <property type="entry name" value="T6SS_TssR-like_dom_2"/>
</dbReference>
<reference evidence="5 6" key="1">
    <citation type="submission" date="2018-04" db="EMBL/GenBank/DDBJ databases">
        <title>Chitinophaga fuyangensis sp. nov., isolated from soil in a chemical factory.</title>
        <authorList>
            <person name="Chen K."/>
        </authorList>
    </citation>
    <scope>NUCLEOTIDE SEQUENCE [LARGE SCALE GENOMIC DNA]</scope>
    <source>
        <strain evidence="5 6">LY-1</strain>
    </source>
</reference>
<evidence type="ECO:0000313" key="5">
    <source>
        <dbReference type="EMBL" id="PUZ25415.1"/>
    </source>
</evidence>
<evidence type="ECO:0000259" key="1">
    <source>
        <dbReference type="Pfam" id="PF17643"/>
    </source>
</evidence>
<accession>A0A2T7BGK6</accession>
<evidence type="ECO:0008006" key="7">
    <source>
        <dbReference type="Google" id="ProtNLM"/>
    </source>
</evidence>
<comment type="caution">
    <text evidence="5">The sequence shown here is derived from an EMBL/GenBank/DDBJ whole genome shotgun (WGS) entry which is preliminary data.</text>
</comment>
<dbReference type="Pfam" id="PF20781">
    <property type="entry name" value="TssR_C"/>
    <property type="match status" value="1"/>
</dbReference>
<evidence type="ECO:0000259" key="3">
    <source>
        <dbReference type="Pfam" id="PF20781"/>
    </source>
</evidence>
<dbReference type="InterPro" id="IPR049358">
    <property type="entry name" value="T6SS_TssR-like_C"/>
</dbReference>
<sequence>MQARAQFSPGKRIIHSPANFRYPTADTRDPSKKTETTAWVVFSDREDNYSTTTPGGSLVFKKLPFMQPFLVSDTKEGYLRLMSYDPSVLKGVKIVDKRKAVSYGWIPRNKVLMWQKALTDDRTHFPLKALAIINAEAPIEQPKFFFSHDSIIVFNSPELQTPLKEKLKLQDLVYIYKFSEDHKKALVGHASMLTADSARQAIIGWVSADVVHLWGSRLYIGMPKGGGFAEDSIAAQLFNKHLTAVAPYGGHFETDPLLAPGNPVFRTIPVLQDYGKSLDQPFHSAVATNVFDKSGNTVINIKGSRIDYNNYLHLRRFGNRVNVVFVVDGGSSMKNYLPGITNTIQNFADVFGAKNFANCEYQFGAVVYRGPNGCYQGKGINSFEPNGTYSKVVDFINKQAAITQQCAATISDQPYYEGVQAAIEMLKKYPMQTNIVIVAGSTGNPGSNTRPPEEGLVRGLVETDARLLVFQVYNKSDPSFDNFVLESKTLLERAAQQQADAKKLRMVKGEGLATTQQFNTAYTDSVSYYLNYPDGSLIPGAIVFPGRGAVKTNREMMSALKRFLNEVYNDNRQIITSLDSVFMTSGRLKENITRPVMGAMKEHNANLPGNLGELLPHNAFKYYFDATVTPGMVGMGSPLEYALILSHDEMLQVSDLLSRLAGDNLEADRSNFRKQLFQTYLQYGRLQWKDRTSKAAIKAMKLTAYLERATGMPFRLDTLQRFTVKDIKNGMSTRDFESLVNGLRHCNQVLKVQLQTGDYFISNGLPYFYILQDEWRFNSKPEKIGVNENRVAGDVVLPARETMNSAY</sequence>
<evidence type="ECO:0000313" key="6">
    <source>
        <dbReference type="Proteomes" id="UP000244450"/>
    </source>
</evidence>
<dbReference type="EMBL" id="QCYK01000002">
    <property type="protein sequence ID" value="PUZ25415.1"/>
    <property type="molecule type" value="Genomic_DNA"/>
</dbReference>
<proteinExistence type="predicted"/>